<dbReference type="GO" id="GO:0003824">
    <property type="term" value="F:catalytic activity"/>
    <property type="evidence" value="ECO:0007669"/>
    <property type="project" value="InterPro"/>
</dbReference>
<gene>
    <name evidence="1" type="ORF">UR64_C0011G0018</name>
</gene>
<dbReference type="InterPro" id="IPR014746">
    <property type="entry name" value="Gln_synth/guanido_kin_cat_dom"/>
</dbReference>
<organism evidence="1 2">
    <name type="scientific">Candidatus Nomurabacteria bacterium GW2011_GWE1_35_16</name>
    <dbReference type="NCBI Taxonomy" id="1618761"/>
    <lineage>
        <taxon>Bacteria</taxon>
        <taxon>Candidatus Nomuraibacteriota</taxon>
    </lineage>
</organism>
<dbReference type="AlphaFoldDB" id="A0A0G0BRB6"/>
<sequence>MKKEKLYDYFTKGLNPIFRGWIGAEIETHFIYPNGDPITIDCSQEIFKILVNDGWRVVSMKGVLIAELAKNGAKILYELGRQNIEVATPPADPECLFGVINSFMSDLYLAAEKCNAYPLFAPIIETEEDLLIIPDERDASWLELDGVRQLGLLSKISSVQFTFETKGPEDAIYLLNKLSENRDKFISSNPYAQEEMWVEYIQSSKAGYRPDRYGIMCPTSIGNYVELLTSHDVVINSKLVPFDEAEQENIDMFLRSVWWNFRLRRYSDRLCIEVRTLSRRDDGQILCDFNNLLSIIH</sequence>
<dbReference type="Gene3D" id="3.30.590.20">
    <property type="match status" value="1"/>
</dbReference>
<evidence type="ECO:0000313" key="2">
    <source>
        <dbReference type="Proteomes" id="UP000034952"/>
    </source>
</evidence>
<evidence type="ECO:0000313" key="1">
    <source>
        <dbReference type="EMBL" id="KKP66196.1"/>
    </source>
</evidence>
<dbReference type="Proteomes" id="UP000034952">
    <property type="component" value="Unassembled WGS sequence"/>
</dbReference>
<proteinExistence type="predicted"/>
<comment type="caution">
    <text evidence="1">The sequence shown here is derived from an EMBL/GenBank/DDBJ whole genome shotgun (WGS) entry which is preliminary data.</text>
</comment>
<dbReference type="SUPFAM" id="SSF55931">
    <property type="entry name" value="Glutamine synthetase/guanido kinase"/>
    <property type="match status" value="1"/>
</dbReference>
<protein>
    <submittedName>
        <fullName evidence="1">Uncharacterized protein</fullName>
    </submittedName>
</protein>
<name>A0A0G0BRB6_9BACT</name>
<reference evidence="1 2" key="1">
    <citation type="journal article" date="2015" name="Nature">
        <title>rRNA introns, odd ribosomes, and small enigmatic genomes across a large radiation of phyla.</title>
        <authorList>
            <person name="Brown C.T."/>
            <person name="Hug L.A."/>
            <person name="Thomas B.C."/>
            <person name="Sharon I."/>
            <person name="Castelle C.J."/>
            <person name="Singh A."/>
            <person name="Wilkins M.J."/>
            <person name="Williams K.H."/>
            <person name="Banfield J.F."/>
        </authorList>
    </citation>
    <scope>NUCLEOTIDE SEQUENCE [LARGE SCALE GENOMIC DNA]</scope>
</reference>
<dbReference type="EMBL" id="LBPY01000011">
    <property type="protein sequence ID" value="KKP66196.1"/>
    <property type="molecule type" value="Genomic_DNA"/>
</dbReference>
<accession>A0A0G0BRB6</accession>